<proteinExistence type="predicted"/>
<keyword evidence="1" id="KW-0175">Coiled coil</keyword>
<feature type="domain" description="Hemerythrin-like" evidence="2">
    <location>
        <begin position="12"/>
        <end position="127"/>
    </location>
</feature>
<dbReference type="EMBL" id="PJNH01000003">
    <property type="protein sequence ID" value="PKR77100.1"/>
    <property type="molecule type" value="Genomic_DNA"/>
</dbReference>
<organism evidence="3 4">
    <name type="scientific">Halalkalibacillus sediminis</name>
    <dbReference type="NCBI Taxonomy" id="2018042"/>
    <lineage>
        <taxon>Bacteria</taxon>
        <taxon>Bacillati</taxon>
        <taxon>Bacillota</taxon>
        <taxon>Bacilli</taxon>
        <taxon>Bacillales</taxon>
        <taxon>Bacillaceae</taxon>
        <taxon>Halalkalibacillus</taxon>
    </lineage>
</organism>
<accession>A0A2I0QSL5</accession>
<keyword evidence="4" id="KW-1185">Reference proteome</keyword>
<dbReference type="Pfam" id="PF01814">
    <property type="entry name" value="Hemerythrin"/>
    <property type="match status" value="1"/>
</dbReference>
<protein>
    <recommendedName>
        <fullName evidence="2">Hemerythrin-like domain-containing protein</fullName>
    </recommendedName>
</protein>
<evidence type="ECO:0000259" key="2">
    <source>
        <dbReference type="Pfam" id="PF01814"/>
    </source>
</evidence>
<dbReference type="OrthoDB" id="9793254at2"/>
<dbReference type="AlphaFoldDB" id="A0A2I0QSL5"/>
<feature type="coiled-coil region" evidence="1">
    <location>
        <begin position="95"/>
        <end position="122"/>
    </location>
</feature>
<dbReference type="Gene3D" id="1.20.120.520">
    <property type="entry name" value="nmb1532 protein domain like"/>
    <property type="match status" value="1"/>
</dbReference>
<evidence type="ECO:0000313" key="4">
    <source>
        <dbReference type="Proteomes" id="UP000243524"/>
    </source>
</evidence>
<gene>
    <name evidence="3" type="ORF">CEY16_10150</name>
</gene>
<comment type="caution">
    <text evidence="3">The sequence shown here is derived from an EMBL/GenBank/DDBJ whole genome shotgun (WGS) entry which is preliminary data.</text>
</comment>
<evidence type="ECO:0000256" key="1">
    <source>
        <dbReference type="SAM" id="Coils"/>
    </source>
</evidence>
<sequence>MKRHEALNPLSHHHHHALVLALDMKRVGTSNEKKTYKQVLRDLINFWEQDGRNHFKDEEDILIPLYMNYAEEVEEEMIKKLLYQHAQFRSILMEIRNDTETKAELMQRLGELLDEHVRLEEREFFPIVEKTVPENYLYQANGQFHRDSYSGY</sequence>
<reference evidence="3 4" key="1">
    <citation type="submission" date="2017-06" db="EMBL/GenBank/DDBJ databases">
        <title>the draft geome sequence of Illustriluteabacillus marina B3227.</title>
        <authorList>
            <person name="He R.-H."/>
            <person name="Du Z.-J."/>
        </authorList>
    </citation>
    <scope>NUCLEOTIDE SEQUENCE [LARGE SCALE GENOMIC DNA]</scope>
    <source>
        <strain evidence="3 4">B3227</strain>
    </source>
</reference>
<evidence type="ECO:0000313" key="3">
    <source>
        <dbReference type="EMBL" id="PKR77100.1"/>
    </source>
</evidence>
<dbReference type="Proteomes" id="UP000243524">
    <property type="component" value="Unassembled WGS sequence"/>
</dbReference>
<dbReference type="RefSeq" id="WP_101331903.1">
    <property type="nucleotide sequence ID" value="NZ_PJNH01000003.1"/>
</dbReference>
<dbReference type="InterPro" id="IPR012312">
    <property type="entry name" value="Hemerythrin-like"/>
</dbReference>
<name>A0A2I0QSL5_9BACI</name>